<dbReference type="EMBL" id="JAIWYP010000002">
    <property type="protein sequence ID" value="KAH3861283.1"/>
    <property type="molecule type" value="Genomic_DNA"/>
</dbReference>
<proteinExistence type="predicted"/>
<reference evidence="1" key="2">
    <citation type="submission" date="2020-11" db="EMBL/GenBank/DDBJ databases">
        <authorList>
            <person name="McCartney M.A."/>
            <person name="Auch B."/>
            <person name="Kono T."/>
            <person name="Mallez S."/>
            <person name="Becker A."/>
            <person name="Gohl D.M."/>
            <person name="Silverstein K.A.T."/>
            <person name="Koren S."/>
            <person name="Bechman K.B."/>
            <person name="Herman A."/>
            <person name="Abrahante J.E."/>
            <person name="Garbe J."/>
        </authorList>
    </citation>
    <scope>NUCLEOTIDE SEQUENCE</scope>
    <source>
        <strain evidence="1">Duluth1</strain>
        <tissue evidence="1">Whole animal</tissue>
    </source>
</reference>
<gene>
    <name evidence="1" type="ORF">DPMN_024210</name>
</gene>
<protein>
    <submittedName>
        <fullName evidence="1">Uncharacterized protein</fullName>
    </submittedName>
</protein>
<keyword evidence="2" id="KW-1185">Reference proteome</keyword>
<evidence type="ECO:0000313" key="2">
    <source>
        <dbReference type="Proteomes" id="UP000828390"/>
    </source>
</evidence>
<dbReference type="Proteomes" id="UP000828390">
    <property type="component" value="Unassembled WGS sequence"/>
</dbReference>
<comment type="caution">
    <text evidence="1">The sequence shown here is derived from an EMBL/GenBank/DDBJ whole genome shotgun (WGS) entry which is preliminary data.</text>
</comment>
<evidence type="ECO:0000313" key="1">
    <source>
        <dbReference type="EMBL" id="KAH3861283.1"/>
    </source>
</evidence>
<reference evidence="1" key="1">
    <citation type="journal article" date="2019" name="bioRxiv">
        <title>The Genome of the Zebra Mussel, Dreissena polymorpha: A Resource for Invasive Species Research.</title>
        <authorList>
            <person name="McCartney M.A."/>
            <person name="Auch B."/>
            <person name="Kono T."/>
            <person name="Mallez S."/>
            <person name="Zhang Y."/>
            <person name="Obille A."/>
            <person name="Becker A."/>
            <person name="Abrahante J.E."/>
            <person name="Garbe J."/>
            <person name="Badalamenti J.P."/>
            <person name="Herman A."/>
            <person name="Mangelson H."/>
            <person name="Liachko I."/>
            <person name="Sullivan S."/>
            <person name="Sone E.D."/>
            <person name="Koren S."/>
            <person name="Silverstein K.A.T."/>
            <person name="Beckman K.B."/>
            <person name="Gohl D.M."/>
        </authorList>
    </citation>
    <scope>NUCLEOTIDE SEQUENCE</scope>
    <source>
        <strain evidence="1">Duluth1</strain>
        <tissue evidence="1">Whole animal</tissue>
    </source>
</reference>
<organism evidence="1 2">
    <name type="scientific">Dreissena polymorpha</name>
    <name type="common">Zebra mussel</name>
    <name type="synonym">Mytilus polymorpha</name>
    <dbReference type="NCBI Taxonomy" id="45954"/>
    <lineage>
        <taxon>Eukaryota</taxon>
        <taxon>Metazoa</taxon>
        <taxon>Spiralia</taxon>
        <taxon>Lophotrochozoa</taxon>
        <taxon>Mollusca</taxon>
        <taxon>Bivalvia</taxon>
        <taxon>Autobranchia</taxon>
        <taxon>Heteroconchia</taxon>
        <taxon>Euheterodonta</taxon>
        <taxon>Imparidentia</taxon>
        <taxon>Neoheterodontei</taxon>
        <taxon>Myida</taxon>
        <taxon>Dreissenoidea</taxon>
        <taxon>Dreissenidae</taxon>
        <taxon>Dreissena</taxon>
    </lineage>
</organism>
<dbReference type="AlphaFoldDB" id="A0A9D4RBE2"/>
<accession>A0A9D4RBE2</accession>
<sequence>MDGSRTSRGVTVPSTLNALGKPSRGWRRRLVTSEVAIKAAQYAGRMSVFDCLRSDDNDEV</sequence>
<name>A0A9D4RBE2_DREPO</name>